<dbReference type="Gene3D" id="3.60.15.10">
    <property type="entry name" value="Ribonuclease Z/Hydroxyacylglutathione hydrolase-like"/>
    <property type="match status" value="1"/>
</dbReference>
<dbReference type="OrthoDB" id="9803916at2"/>
<dbReference type="GO" id="GO:0006198">
    <property type="term" value="P:cAMP catabolic process"/>
    <property type="evidence" value="ECO:0007669"/>
    <property type="project" value="InterPro"/>
</dbReference>
<dbReference type="RefSeq" id="WP_159433070.1">
    <property type="nucleotide sequence ID" value="NZ_FOMJ01000007.1"/>
</dbReference>
<dbReference type="InterPro" id="IPR001279">
    <property type="entry name" value="Metallo-B-lactamas"/>
</dbReference>
<dbReference type="GO" id="GO:0004115">
    <property type="term" value="F:3',5'-cyclic-AMP phosphodiesterase activity"/>
    <property type="evidence" value="ECO:0007669"/>
    <property type="project" value="InterPro"/>
</dbReference>
<dbReference type="STRING" id="1123397.SAMN05660831_02128"/>
<dbReference type="PANTHER" id="PTHR47619">
    <property type="entry name" value="METALLO-HYDROLASE YYCJ-RELATED"/>
    <property type="match status" value="1"/>
</dbReference>
<dbReference type="Proteomes" id="UP000198611">
    <property type="component" value="Unassembled WGS sequence"/>
</dbReference>
<gene>
    <name evidence="2" type="ORF">SAMN05660831_02128</name>
</gene>
<protein>
    <submittedName>
        <fullName evidence="2">Ribonuclease BN, tRNA processing enzyme</fullName>
    </submittedName>
</protein>
<sequence>MELDVLGCGGGIGTGERTTAFRVNGRLLIDAGTGVEALTLADMEAIEAIVVTHTHLDHTAYLAYLADSLHGRIQRTIPVYGRSETLQGLRDHLFNGVLWPDFTRLPPERPVFSLEPLEPGESRTIAGLEVRAIGVNHVVPTQGYWVDDGERAFAFSGDTTTNGGLWEALNARPRLDALLVEAAFADEDAGLCELARHYCPRLLAADMAALEHHPPVYISHRKPGDEDRILAECRAALPDRTVHGLSSGTRLTL</sequence>
<dbReference type="SUPFAM" id="SSF56281">
    <property type="entry name" value="Metallo-hydrolase/oxidoreductase"/>
    <property type="match status" value="1"/>
</dbReference>
<feature type="domain" description="Metallo-beta-lactamase" evidence="1">
    <location>
        <begin position="17"/>
        <end position="202"/>
    </location>
</feature>
<dbReference type="InterPro" id="IPR000396">
    <property type="entry name" value="Pdiesterase2"/>
</dbReference>
<dbReference type="EMBL" id="FOMJ01000007">
    <property type="protein sequence ID" value="SFD69193.1"/>
    <property type="molecule type" value="Genomic_DNA"/>
</dbReference>
<evidence type="ECO:0000313" key="2">
    <source>
        <dbReference type="EMBL" id="SFD69193.1"/>
    </source>
</evidence>
<reference evidence="2 3" key="1">
    <citation type="submission" date="2016-10" db="EMBL/GenBank/DDBJ databases">
        <authorList>
            <person name="de Groot N.N."/>
        </authorList>
    </citation>
    <scope>NUCLEOTIDE SEQUENCE [LARGE SCALE GENOMIC DNA]</scope>
    <source>
        <strain evidence="2 3">HL3</strain>
    </source>
</reference>
<dbReference type="CDD" id="cd07735">
    <property type="entry name" value="class_II_PDE_MBL-fold"/>
    <property type="match status" value="1"/>
</dbReference>
<organism evidence="2 3">
    <name type="scientific">Thiohalospira halophila DSM 15071</name>
    <dbReference type="NCBI Taxonomy" id="1123397"/>
    <lineage>
        <taxon>Bacteria</taxon>
        <taxon>Pseudomonadati</taxon>
        <taxon>Pseudomonadota</taxon>
        <taxon>Gammaproteobacteria</taxon>
        <taxon>Thiohalospirales</taxon>
        <taxon>Thiohalospiraceae</taxon>
        <taxon>Thiohalospira</taxon>
    </lineage>
</organism>
<dbReference type="PANTHER" id="PTHR47619:SF1">
    <property type="entry name" value="EXODEOXYRIBONUCLEASE WALJ"/>
    <property type="match status" value="1"/>
</dbReference>
<dbReference type="SMART" id="SM00849">
    <property type="entry name" value="Lactamase_B"/>
    <property type="match status" value="1"/>
</dbReference>
<evidence type="ECO:0000259" key="1">
    <source>
        <dbReference type="SMART" id="SM00849"/>
    </source>
</evidence>
<evidence type="ECO:0000313" key="3">
    <source>
        <dbReference type="Proteomes" id="UP000198611"/>
    </source>
</evidence>
<accession>A0A1I1UKB9</accession>
<keyword evidence="3" id="KW-1185">Reference proteome</keyword>
<dbReference type="PRINTS" id="PR00388">
    <property type="entry name" value="PDIESTERASE2"/>
</dbReference>
<proteinExistence type="predicted"/>
<name>A0A1I1UKB9_9GAMM</name>
<dbReference type="InterPro" id="IPR036866">
    <property type="entry name" value="RibonucZ/Hydroxyglut_hydro"/>
</dbReference>
<dbReference type="AlphaFoldDB" id="A0A1I1UKB9"/>
<dbReference type="Pfam" id="PF12706">
    <property type="entry name" value="Lactamase_B_2"/>
    <property type="match status" value="1"/>
</dbReference>
<dbReference type="InterPro" id="IPR052533">
    <property type="entry name" value="WalJ/YycJ-like"/>
</dbReference>